<organism evidence="2 3">
    <name type="scientific">Humibacter ginsenosidimutans</name>
    <dbReference type="NCBI Taxonomy" id="2599293"/>
    <lineage>
        <taxon>Bacteria</taxon>
        <taxon>Bacillati</taxon>
        <taxon>Actinomycetota</taxon>
        <taxon>Actinomycetes</taxon>
        <taxon>Micrococcales</taxon>
        <taxon>Microbacteriaceae</taxon>
        <taxon>Humibacter</taxon>
    </lineage>
</organism>
<dbReference type="Pfam" id="PF07332">
    <property type="entry name" value="Phage_holin_3_6"/>
    <property type="match status" value="1"/>
</dbReference>
<dbReference type="EMBL" id="CP042305">
    <property type="protein sequence ID" value="QDZ15605.1"/>
    <property type="molecule type" value="Genomic_DNA"/>
</dbReference>
<evidence type="ECO:0000313" key="3">
    <source>
        <dbReference type="Proteomes" id="UP000320216"/>
    </source>
</evidence>
<gene>
    <name evidence="2" type="ORF">FPZ11_13315</name>
</gene>
<keyword evidence="1" id="KW-1133">Transmembrane helix</keyword>
<dbReference type="KEGG" id="huw:FPZ11_13315"/>
<feature type="transmembrane region" description="Helical" evidence="1">
    <location>
        <begin position="61"/>
        <end position="86"/>
    </location>
</feature>
<dbReference type="RefSeq" id="WP_146321639.1">
    <property type="nucleotide sequence ID" value="NZ_CP042305.1"/>
</dbReference>
<feature type="transmembrane region" description="Helical" evidence="1">
    <location>
        <begin position="92"/>
        <end position="115"/>
    </location>
</feature>
<protein>
    <submittedName>
        <fullName evidence="2">Phage holin family protein</fullName>
    </submittedName>
</protein>
<sequence length="146" mass="15313">MSGETRSEGASDSQRSAGRDRRSLIQLIKDLPGLIVALLKAELAQLKAELVHKATNAGIGIGMFVVAAMLLFFMLGVLVTAAIAGIAVALPVWLSALIVAAGLLVLIAVLVLIGIRMFKRAGQPLKTVDSVKQDVNAVKGLGDYDH</sequence>
<dbReference type="AlphaFoldDB" id="A0A5B8M7F9"/>
<keyword evidence="3" id="KW-1185">Reference proteome</keyword>
<dbReference type="Proteomes" id="UP000320216">
    <property type="component" value="Chromosome"/>
</dbReference>
<proteinExistence type="predicted"/>
<dbReference type="OrthoDB" id="5118910at2"/>
<reference evidence="2 3" key="1">
    <citation type="submission" date="2019-07" db="EMBL/GenBank/DDBJ databases">
        <title>Full genome sequence of Humibacter sp. WJ7-1.</title>
        <authorList>
            <person name="Im W.-T."/>
        </authorList>
    </citation>
    <scope>NUCLEOTIDE SEQUENCE [LARGE SCALE GENOMIC DNA]</scope>
    <source>
        <strain evidence="2 3">WJ7-1</strain>
    </source>
</reference>
<evidence type="ECO:0000313" key="2">
    <source>
        <dbReference type="EMBL" id="QDZ15605.1"/>
    </source>
</evidence>
<keyword evidence="1" id="KW-0472">Membrane</keyword>
<name>A0A5B8M7F9_9MICO</name>
<keyword evidence="1" id="KW-0812">Transmembrane</keyword>
<accession>A0A5B8M7F9</accession>
<dbReference type="InterPro" id="IPR009937">
    <property type="entry name" value="Phage_holin_3_6"/>
</dbReference>
<evidence type="ECO:0000256" key="1">
    <source>
        <dbReference type="SAM" id="Phobius"/>
    </source>
</evidence>